<comment type="caution">
    <text evidence="1">The sequence shown here is derived from an EMBL/GenBank/DDBJ whole genome shotgun (WGS) entry which is preliminary data.</text>
</comment>
<protein>
    <submittedName>
        <fullName evidence="1">Uncharacterized protein</fullName>
    </submittedName>
</protein>
<dbReference type="EMBL" id="CM055110">
    <property type="protein sequence ID" value="KAJ7522124.1"/>
    <property type="molecule type" value="Genomic_DNA"/>
</dbReference>
<evidence type="ECO:0000313" key="1">
    <source>
        <dbReference type="EMBL" id="KAJ7522124.1"/>
    </source>
</evidence>
<dbReference type="Proteomes" id="UP001162992">
    <property type="component" value="Chromosome 19"/>
</dbReference>
<gene>
    <name evidence="1" type="ORF">O6H91_19G084700</name>
</gene>
<organism evidence="1 2">
    <name type="scientific">Diphasiastrum complanatum</name>
    <name type="common">Issler's clubmoss</name>
    <name type="synonym">Lycopodium complanatum</name>
    <dbReference type="NCBI Taxonomy" id="34168"/>
    <lineage>
        <taxon>Eukaryota</taxon>
        <taxon>Viridiplantae</taxon>
        <taxon>Streptophyta</taxon>
        <taxon>Embryophyta</taxon>
        <taxon>Tracheophyta</taxon>
        <taxon>Lycopodiopsida</taxon>
        <taxon>Lycopodiales</taxon>
        <taxon>Lycopodiaceae</taxon>
        <taxon>Lycopodioideae</taxon>
        <taxon>Diphasiastrum</taxon>
    </lineage>
</organism>
<proteinExistence type="predicted"/>
<name>A0ACC2AX86_DIPCM</name>
<reference evidence="2" key="1">
    <citation type="journal article" date="2024" name="Proc. Natl. Acad. Sci. U.S.A.">
        <title>Extraordinary preservation of gene collinearity over three hundred million years revealed in homosporous lycophytes.</title>
        <authorList>
            <person name="Li C."/>
            <person name="Wickell D."/>
            <person name="Kuo L.Y."/>
            <person name="Chen X."/>
            <person name="Nie B."/>
            <person name="Liao X."/>
            <person name="Peng D."/>
            <person name="Ji J."/>
            <person name="Jenkins J."/>
            <person name="Williams M."/>
            <person name="Shu S."/>
            <person name="Plott C."/>
            <person name="Barry K."/>
            <person name="Rajasekar S."/>
            <person name="Grimwood J."/>
            <person name="Han X."/>
            <person name="Sun S."/>
            <person name="Hou Z."/>
            <person name="He W."/>
            <person name="Dai G."/>
            <person name="Sun C."/>
            <person name="Schmutz J."/>
            <person name="Leebens-Mack J.H."/>
            <person name="Li F.W."/>
            <person name="Wang L."/>
        </authorList>
    </citation>
    <scope>NUCLEOTIDE SEQUENCE [LARGE SCALE GENOMIC DNA]</scope>
    <source>
        <strain evidence="2">cv. PW_Plant_1</strain>
    </source>
</reference>
<keyword evidence="2" id="KW-1185">Reference proteome</keyword>
<evidence type="ECO:0000313" key="2">
    <source>
        <dbReference type="Proteomes" id="UP001162992"/>
    </source>
</evidence>
<sequence>MCLFRPCADPTTLGVWWREDAEWRPYDSLNQQQIRLGLSQGLNSIDLGIIRSDVHPAGARYTADLTTMQQINVSSGQRRDIKVVDRVSSGGSQAILPNIPIPVEGAPRRLITVHSRDSSGQLRQYEPQLGDGLLRALIGNQATFEYNTTEWVSRKLLFDLTRMKQTGTNNGEELDVIIEVVWNPVTLSIVASSRMFRRKVVCDLIERNVRSDRLLNFLKPKLFPRKLNATLYNPYLSAGNHVYDSFVDFVESSIFGKESGAEDRLLQIANAPYPSDNLDGFLKIAFSSKAPEKDGHCIFKRGFYDQSCSFNVFALETMASTIKNMQKLLVLIVILDAAAPRSVQQIFPSKRGQHLPVAEIHVRSEMN</sequence>
<accession>A0ACC2AX86</accession>